<protein>
    <recommendedName>
        <fullName evidence="4">DUF4402 domain-containing protein</fullName>
    </recommendedName>
</protein>
<evidence type="ECO:0000256" key="1">
    <source>
        <dbReference type="SAM" id="SignalP"/>
    </source>
</evidence>
<name>A0ABW0FN98_9CAUL</name>
<reference evidence="3" key="1">
    <citation type="journal article" date="2019" name="Int. J. Syst. Evol. Microbiol.">
        <title>The Global Catalogue of Microorganisms (GCM) 10K type strain sequencing project: providing services to taxonomists for standard genome sequencing and annotation.</title>
        <authorList>
            <consortium name="The Broad Institute Genomics Platform"/>
            <consortium name="The Broad Institute Genome Sequencing Center for Infectious Disease"/>
            <person name="Wu L."/>
            <person name="Ma J."/>
        </authorList>
    </citation>
    <scope>NUCLEOTIDE SEQUENCE [LARGE SCALE GENOMIC DNA]</scope>
    <source>
        <strain evidence="3">JCM 12125</strain>
    </source>
</reference>
<keyword evidence="3" id="KW-1185">Reference proteome</keyword>
<keyword evidence="1" id="KW-0732">Signal</keyword>
<evidence type="ECO:0000313" key="2">
    <source>
        <dbReference type="EMBL" id="MFC5343137.1"/>
    </source>
</evidence>
<sequence length="190" mass="19254">MSLRIRAASILKLASPFLATAAAVCALTAPSAASAQIQISHSPTISPALGSMIRGSTATSFTIGTNGSVTQTGGNGVRVHSGGVTPPTITISCGFLNLSGLCALRQIRVTIQPVANSNAQITKFTVGSVQGNILWAIGSPPTPASSMTFDLKPLGLLGTGSFTLGMDVLTAGNLPSGNYNFDYIVTAAFI</sequence>
<evidence type="ECO:0000313" key="3">
    <source>
        <dbReference type="Proteomes" id="UP001596152"/>
    </source>
</evidence>
<comment type="caution">
    <text evidence="2">The sequence shown here is derived from an EMBL/GenBank/DDBJ whole genome shotgun (WGS) entry which is preliminary data.</text>
</comment>
<proteinExistence type="predicted"/>
<evidence type="ECO:0008006" key="4">
    <source>
        <dbReference type="Google" id="ProtNLM"/>
    </source>
</evidence>
<feature type="chain" id="PRO_5046242272" description="DUF4402 domain-containing protein" evidence="1">
    <location>
        <begin position="36"/>
        <end position="190"/>
    </location>
</feature>
<dbReference type="RefSeq" id="WP_374039129.1">
    <property type="nucleotide sequence ID" value="NZ_CP169082.1"/>
</dbReference>
<dbReference type="EMBL" id="JBHSLF010000009">
    <property type="protein sequence ID" value="MFC5343137.1"/>
    <property type="molecule type" value="Genomic_DNA"/>
</dbReference>
<organism evidence="2 3">
    <name type="scientific">Brevundimonas staleyi</name>
    <dbReference type="NCBI Taxonomy" id="74326"/>
    <lineage>
        <taxon>Bacteria</taxon>
        <taxon>Pseudomonadati</taxon>
        <taxon>Pseudomonadota</taxon>
        <taxon>Alphaproteobacteria</taxon>
        <taxon>Caulobacterales</taxon>
        <taxon>Caulobacteraceae</taxon>
        <taxon>Brevundimonas</taxon>
    </lineage>
</organism>
<gene>
    <name evidence="2" type="ORF">ACFPIE_04375</name>
</gene>
<accession>A0ABW0FN98</accession>
<dbReference type="Proteomes" id="UP001596152">
    <property type="component" value="Unassembled WGS sequence"/>
</dbReference>
<feature type="signal peptide" evidence="1">
    <location>
        <begin position="1"/>
        <end position="35"/>
    </location>
</feature>